<protein>
    <recommendedName>
        <fullName evidence="2">DUF1989 domain-containing protein</fullName>
    </recommendedName>
</protein>
<organism evidence="3 4">
    <name type="scientific">Exophiala mesophila</name>
    <name type="common">Black yeast-like fungus</name>
    <dbReference type="NCBI Taxonomy" id="212818"/>
    <lineage>
        <taxon>Eukaryota</taxon>
        <taxon>Fungi</taxon>
        <taxon>Dikarya</taxon>
        <taxon>Ascomycota</taxon>
        <taxon>Pezizomycotina</taxon>
        <taxon>Eurotiomycetes</taxon>
        <taxon>Chaetothyriomycetidae</taxon>
        <taxon>Chaetothyriales</taxon>
        <taxon>Herpotrichiellaceae</taxon>
        <taxon>Exophiala</taxon>
    </lineage>
</organism>
<evidence type="ECO:0000313" key="4">
    <source>
        <dbReference type="Proteomes" id="UP000288859"/>
    </source>
</evidence>
<dbReference type="PANTHER" id="PTHR31527:SF0">
    <property type="entry name" value="RE64534P"/>
    <property type="match status" value="1"/>
</dbReference>
<proteinExistence type="predicted"/>
<feature type="compositionally biased region" description="Low complexity" evidence="1">
    <location>
        <begin position="48"/>
        <end position="62"/>
    </location>
</feature>
<feature type="domain" description="DUF1989" evidence="2">
    <location>
        <begin position="80"/>
        <end position="207"/>
    </location>
</feature>
<dbReference type="PIRSF" id="PIRSF006487">
    <property type="entry name" value="GcvT"/>
    <property type="match status" value="1"/>
</dbReference>
<dbReference type="Proteomes" id="UP000288859">
    <property type="component" value="Unassembled WGS sequence"/>
</dbReference>
<feature type="region of interest" description="Disordered" evidence="1">
    <location>
        <begin position="48"/>
        <end position="70"/>
    </location>
</feature>
<accession>A0A438MUS6</accession>
<dbReference type="AlphaFoldDB" id="A0A438MUS6"/>
<evidence type="ECO:0000256" key="1">
    <source>
        <dbReference type="SAM" id="MobiDB-lite"/>
    </source>
</evidence>
<reference evidence="3 4" key="1">
    <citation type="submission" date="2017-03" db="EMBL/GenBank/DDBJ databases">
        <title>Genomes of endolithic fungi from Antarctica.</title>
        <authorList>
            <person name="Coleine C."/>
            <person name="Masonjones S."/>
            <person name="Stajich J.E."/>
        </authorList>
    </citation>
    <scope>NUCLEOTIDE SEQUENCE [LARGE SCALE GENOMIC DNA]</scope>
    <source>
        <strain evidence="3 4">CCFEE 6314</strain>
    </source>
</reference>
<gene>
    <name evidence="3" type="ORF">B0A52_09603</name>
</gene>
<dbReference type="EMBL" id="NAJM01000055">
    <property type="protein sequence ID" value="RVX66873.1"/>
    <property type="molecule type" value="Genomic_DNA"/>
</dbReference>
<dbReference type="InterPro" id="IPR018959">
    <property type="entry name" value="DUF1989"/>
</dbReference>
<dbReference type="VEuPathDB" id="FungiDB:PV10_05047"/>
<comment type="caution">
    <text evidence="3">The sequence shown here is derived from an EMBL/GenBank/DDBJ whole genome shotgun (WGS) entry which is preliminary data.</text>
</comment>
<dbReference type="OrthoDB" id="504708at2759"/>
<sequence>MSYPLHTQHTIPARSGIAVLLQTNQTIKIINTHGSQVIDFWALTSTSTSTSTSTTTISGSESQASSTEENENPILIMPSYLSMSHTRGTTLHLSPLVGDTLVTNHRNPILTLIEDSTPGVHDTLIAACDIHRYRQLGVPEDVYHDNCVDNFKKAVSTSTSSVAGSWPAMQTPPDPLNLFMNIPIDGRGSSENHAGDDENVTAGATIRFEKPVCSKGDYVVFKALTTCLVVMSACPQDLVKVNDMLPTEAHFVVD</sequence>
<name>A0A438MUS6_EXOME</name>
<dbReference type="PANTHER" id="PTHR31527">
    <property type="entry name" value="RE64534P"/>
    <property type="match status" value="1"/>
</dbReference>
<evidence type="ECO:0000259" key="2">
    <source>
        <dbReference type="Pfam" id="PF09347"/>
    </source>
</evidence>
<evidence type="ECO:0000313" key="3">
    <source>
        <dbReference type="EMBL" id="RVX66873.1"/>
    </source>
</evidence>
<dbReference type="Pfam" id="PF09347">
    <property type="entry name" value="DUF1989"/>
    <property type="match status" value="1"/>
</dbReference>